<gene>
    <name evidence="3" type="ORF">METZ01_LOCUS304583</name>
</gene>
<feature type="transmembrane region" description="Helical" evidence="2">
    <location>
        <begin position="65"/>
        <end position="81"/>
    </location>
</feature>
<protein>
    <submittedName>
        <fullName evidence="3">Uncharacterized protein</fullName>
    </submittedName>
</protein>
<evidence type="ECO:0000313" key="3">
    <source>
        <dbReference type="EMBL" id="SVC51729.1"/>
    </source>
</evidence>
<dbReference type="EMBL" id="UINC01095554">
    <property type="protein sequence ID" value="SVC51729.1"/>
    <property type="molecule type" value="Genomic_DNA"/>
</dbReference>
<sequence length="93" mass="10151">MGANMSEEELSSSNNLGKSERLTLPSMSPKSLFAHFGPGIVLMMTGIGTSHLITAPTAGGRFEYALLWCIPASYIFKYYGFEMAFRFTNATGK</sequence>
<keyword evidence="2" id="KW-0472">Membrane</keyword>
<keyword evidence="2" id="KW-1133">Transmembrane helix</keyword>
<evidence type="ECO:0000256" key="2">
    <source>
        <dbReference type="SAM" id="Phobius"/>
    </source>
</evidence>
<proteinExistence type="predicted"/>
<feature type="transmembrane region" description="Helical" evidence="2">
    <location>
        <begin position="32"/>
        <end position="53"/>
    </location>
</feature>
<reference evidence="3" key="1">
    <citation type="submission" date="2018-05" db="EMBL/GenBank/DDBJ databases">
        <authorList>
            <person name="Lanie J.A."/>
            <person name="Ng W.-L."/>
            <person name="Kazmierczak K.M."/>
            <person name="Andrzejewski T.M."/>
            <person name="Davidsen T.M."/>
            <person name="Wayne K.J."/>
            <person name="Tettelin H."/>
            <person name="Glass J.I."/>
            <person name="Rusch D."/>
            <person name="Podicherti R."/>
            <person name="Tsui H.-C.T."/>
            <person name="Winkler M.E."/>
        </authorList>
    </citation>
    <scope>NUCLEOTIDE SEQUENCE</scope>
</reference>
<dbReference type="AlphaFoldDB" id="A0A382MS83"/>
<feature type="compositionally biased region" description="Acidic residues" evidence="1">
    <location>
        <begin position="1"/>
        <end position="10"/>
    </location>
</feature>
<evidence type="ECO:0000256" key="1">
    <source>
        <dbReference type="SAM" id="MobiDB-lite"/>
    </source>
</evidence>
<keyword evidence="2" id="KW-0812">Transmembrane</keyword>
<feature type="region of interest" description="Disordered" evidence="1">
    <location>
        <begin position="1"/>
        <end position="23"/>
    </location>
</feature>
<name>A0A382MS83_9ZZZZ</name>
<organism evidence="3">
    <name type="scientific">marine metagenome</name>
    <dbReference type="NCBI Taxonomy" id="408172"/>
    <lineage>
        <taxon>unclassified sequences</taxon>
        <taxon>metagenomes</taxon>
        <taxon>ecological metagenomes</taxon>
    </lineage>
</organism>
<accession>A0A382MS83</accession>
<feature type="non-terminal residue" evidence="3">
    <location>
        <position position="93"/>
    </location>
</feature>